<proteinExistence type="predicted"/>
<dbReference type="AlphaFoldDB" id="I8RKI5"/>
<organism evidence="1 2">
    <name type="scientific">Pelosinus fermentans B4</name>
    <dbReference type="NCBI Taxonomy" id="1149862"/>
    <lineage>
        <taxon>Bacteria</taxon>
        <taxon>Bacillati</taxon>
        <taxon>Bacillota</taxon>
        <taxon>Negativicutes</taxon>
        <taxon>Selenomonadales</taxon>
        <taxon>Sporomusaceae</taxon>
        <taxon>Pelosinus</taxon>
    </lineage>
</organism>
<evidence type="ECO:0000313" key="2">
    <source>
        <dbReference type="Proteomes" id="UP000004324"/>
    </source>
</evidence>
<accession>I8RKI5</accession>
<keyword evidence="2" id="KW-1185">Reference proteome</keyword>
<name>I8RKI5_9FIRM</name>
<dbReference type="OrthoDB" id="9778453at2"/>
<evidence type="ECO:0000313" key="1">
    <source>
        <dbReference type="EMBL" id="EIW18905.1"/>
    </source>
</evidence>
<reference evidence="1 2" key="1">
    <citation type="journal article" date="2012" name="J. Bacteriol.">
        <title>Draft Genome Sequences for Two Metal-Reducing Pelosinus fermentans Strains Isolated from a Cr(VI)-Contaminated Site and for Type Strain R7.</title>
        <authorList>
            <person name="Brown S.D."/>
            <person name="Podar M."/>
            <person name="Klingeman D.M."/>
            <person name="Johnson C.M."/>
            <person name="Yang Z.K."/>
            <person name="Utturkar S.M."/>
            <person name="Land M.L."/>
            <person name="Mosher J.J."/>
            <person name="Hurt R.A.Jr."/>
            <person name="Phelps T.J."/>
            <person name="Palumbo A.V."/>
            <person name="Arkin A.P."/>
            <person name="Hazen T.C."/>
            <person name="Elias D.A."/>
        </authorList>
    </citation>
    <scope>NUCLEOTIDE SEQUENCE [LARGE SCALE GENOMIC DNA]</scope>
    <source>
        <strain evidence="1 2">B4</strain>
    </source>
</reference>
<protein>
    <submittedName>
        <fullName evidence="1">Uncharacterized protein</fullName>
    </submittedName>
</protein>
<dbReference type="EMBL" id="AKVJ01000022">
    <property type="protein sequence ID" value="EIW18905.1"/>
    <property type="molecule type" value="Genomic_DNA"/>
</dbReference>
<comment type="caution">
    <text evidence="1">The sequence shown here is derived from an EMBL/GenBank/DDBJ whole genome shotgun (WGS) entry which is preliminary data.</text>
</comment>
<sequence length="106" mass="12225">MTLSLAKCQAMLPLDMAKASEIVQDSYHYLLESAGNVEKTCLRERVLDVLHNPAPSFLSILDEKDKIDMKAQHLFVGSFWYKDLIFIFCQDQYRCCFLKTACHIFA</sequence>
<dbReference type="Proteomes" id="UP000004324">
    <property type="component" value="Unassembled WGS sequence"/>
</dbReference>
<gene>
    <name evidence="1" type="ORF">FB4_0430</name>
</gene>